<keyword evidence="4 10" id="KW-0812">Transmembrane</keyword>
<dbReference type="GO" id="GO:0004932">
    <property type="term" value="F:mating-type factor pheromone receptor activity"/>
    <property type="evidence" value="ECO:0007669"/>
    <property type="project" value="InterPro"/>
</dbReference>
<dbReference type="STRING" id="1408157.A0A1J7K133"/>
<proteinExistence type="inferred from homology"/>
<feature type="transmembrane region" description="Helical" evidence="10">
    <location>
        <begin position="143"/>
        <end position="165"/>
    </location>
</feature>
<comment type="similarity">
    <text evidence="2">Belongs to the G-protein coupled receptor 4 family.</text>
</comment>
<name>A0A1J7K133_9PEZI</name>
<evidence type="ECO:0000256" key="6">
    <source>
        <dbReference type="ARBA" id="ARBA00023040"/>
    </source>
</evidence>
<keyword evidence="12" id="KW-1185">Reference proteome</keyword>
<feature type="transmembrane region" description="Helical" evidence="10">
    <location>
        <begin position="304"/>
        <end position="321"/>
    </location>
</feature>
<evidence type="ECO:0000256" key="10">
    <source>
        <dbReference type="SAM" id="Phobius"/>
    </source>
</evidence>
<dbReference type="FunCoup" id="A0A1J7K133">
    <property type="interactions" value="66"/>
</dbReference>
<dbReference type="PANTHER" id="PTHR28097">
    <property type="entry name" value="PHEROMONE A FACTOR RECEPTOR"/>
    <property type="match status" value="1"/>
</dbReference>
<feature type="transmembrane region" description="Helical" evidence="10">
    <location>
        <begin position="102"/>
        <end position="122"/>
    </location>
</feature>
<evidence type="ECO:0000256" key="7">
    <source>
        <dbReference type="ARBA" id="ARBA00023136"/>
    </source>
</evidence>
<dbReference type="OrthoDB" id="2874149at2759"/>
<accession>A0A1J7K133</accession>
<evidence type="ECO:0000256" key="5">
    <source>
        <dbReference type="ARBA" id="ARBA00022989"/>
    </source>
</evidence>
<keyword evidence="6" id="KW-0297">G-protein coupled receptor</keyword>
<dbReference type="CDD" id="cd14966">
    <property type="entry name" value="7tmD_STE3"/>
    <property type="match status" value="1"/>
</dbReference>
<dbReference type="Proteomes" id="UP000182658">
    <property type="component" value="Unassembled WGS sequence"/>
</dbReference>
<dbReference type="AlphaFoldDB" id="A0A1J7K133"/>
<feature type="transmembrane region" description="Helical" evidence="10">
    <location>
        <begin position="32"/>
        <end position="54"/>
    </location>
</feature>
<dbReference type="GO" id="GO:0000750">
    <property type="term" value="P:pheromone-dependent signal transduction involved in conjugation with cellular fusion"/>
    <property type="evidence" value="ECO:0007669"/>
    <property type="project" value="TreeGrafter"/>
</dbReference>
<evidence type="ECO:0000256" key="2">
    <source>
        <dbReference type="ARBA" id="ARBA00011085"/>
    </source>
</evidence>
<keyword evidence="5 10" id="KW-1133">Transmembrane helix</keyword>
<reference evidence="11 12" key="1">
    <citation type="submission" date="2016-10" db="EMBL/GenBank/DDBJ databases">
        <title>Draft genome sequence of Coniochaeta ligniaria NRRL30616, a lignocellulolytic fungus for bioabatement of inhibitors in plant biomass hydrolysates.</title>
        <authorList>
            <consortium name="DOE Joint Genome Institute"/>
            <person name="Jimenez D.J."/>
            <person name="Hector R.E."/>
            <person name="Riley R."/>
            <person name="Sun H."/>
            <person name="Grigoriev I.V."/>
            <person name="Van Elsas J.D."/>
            <person name="Nichols N.N."/>
        </authorList>
    </citation>
    <scope>NUCLEOTIDE SEQUENCE [LARGE SCALE GENOMIC DNA]</scope>
    <source>
        <strain evidence="11 12">NRRL 30616</strain>
    </source>
</reference>
<evidence type="ECO:0000256" key="8">
    <source>
        <dbReference type="ARBA" id="ARBA00023170"/>
    </source>
</evidence>
<dbReference type="EMBL" id="KV875094">
    <property type="protein sequence ID" value="OIW33834.1"/>
    <property type="molecule type" value="Genomic_DNA"/>
</dbReference>
<sequence>MAALQLPPYMTTPELRVGPPPPYTNTSLQINLFFRVFLGILANLLCWVPMRLLWKNGEFSAAVYCVTTMTLNLYYVVNALLWRDDNVKDWFAGYGWCDLQMYTVFALETLYAACLSEIMRNLAKKVAMMRATSLSSSEKRRRILVEALIIFPFPLLQVIMTYFVLAQRYNVSTLIGCTNFYYRTWPYVVVYHVPTNVFSILSVFYCCLTWYRFRQVEKTTRTARGSISNGMNARHQRIRRKLFLMCLSILIPFFPMQMFWLYANIAGGLLHLKPYDFKKQHDPATFNLVTFTTSPGMGFFDMNGNYMAIITVLPIFWFFGFTKESINIYRVGCLNIGLGRFFPKLHEEYEPDRTRSTNALRSWGQNISGFLKSSRSGSGRETSVE</sequence>
<keyword evidence="9" id="KW-0807">Transducer</keyword>
<keyword evidence="8 11" id="KW-0675">Receptor</keyword>
<evidence type="ECO:0000313" key="11">
    <source>
        <dbReference type="EMBL" id="OIW33834.1"/>
    </source>
</evidence>
<feature type="transmembrane region" description="Helical" evidence="10">
    <location>
        <begin position="61"/>
        <end position="82"/>
    </location>
</feature>
<evidence type="ECO:0000256" key="9">
    <source>
        <dbReference type="ARBA" id="ARBA00023224"/>
    </source>
</evidence>
<dbReference type="GO" id="GO:0005886">
    <property type="term" value="C:plasma membrane"/>
    <property type="evidence" value="ECO:0007669"/>
    <property type="project" value="TreeGrafter"/>
</dbReference>
<dbReference type="InParanoid" id="A0A1J7K133"/>
<feature type="transmembrane region" description="Helical" evidence="10">
    <location>
        <begin position="242"/>
        <end position="263"/>
    </location>
</feature>
<organism evidence="11 12">
    <name type="scientific">Coniochaeta ligniaria NRRL 30616</name>
    <dbReference type="NCBI Taxonomy" id="1408157"/>
    <lineage>
        <taxon>Eukaryota</taxon>
        <taxon>Fungi</taxon>
        <taxon>Dikarya</taxon>
        <taxon>Ascomycota</taxon>
        <taxon>Pezizomycotina</taxon>
        <taxon>Sordariomycetes</taxon>
        <taxon>Sordariomycetidae</taxon>
        <taxon>Coniochaetales</taxon>
        <taxon>Coniochaetaceae</taxon>
        <taxon>Coniochaeta</taxon>
    </lineage>
</organism>
<dbReference type="InterPro" id="IPR001499">
    <property type="entry name" value="GPCR_STE3"/>
</dbReference>
<evidence type="ECO:0000256" key="4">
    <source>
        <dbReference type="ARBA" id="ARBA00022692"/>
    </source>
</evidence>
<feature type="transmembrane region" description="Helical" evidence="10">
    <location>
        <begin position="185"/>
        <end position="211"/>
    </location>
</feature>
<dbReference type="Pfam" id="PF02076">
    <property type="entry name" value="STE3"/>
    <property type="match status" value="1"/>
</dbReference>
<dbReference type="PRINTS" id="PR00899">
    <property type="entry name" value="GPCRSTE3"/>
</dbReference>
<dbReference type="PANTHER" id="PTHR28097:SF1">
    <property type="entry name" value="PHEROMONE A FACTOR RECEPTOR"/>
    <property type="match status" value="1"/>
</dbReference>
<keyword evidence="3" id="KW-0589">Pheromone response</keyword>
<gene>
    <name evidence="11" type="ORF">CONLIGDRAFT_570282</name>
</gene>
<evidence type="ECO:0000256" key="1">
    <source>
        <dbReference type="ARBA" id="ARBA00004141"/>
    </source>
</evidence>
<protein>
    <submittedName>
        <fullName evidence="11">Mating type pheromone G-protein coupled receptor</fullName>
    </submittedName>
</protein>
<evidence type="ECO:0000256" key="3">
    <source>
        <dbReference type="ARBA" id="ARBA00022507"/>
    </source>
</evidence>
<keyword evidence="7 10" id="KW-0472">Membrane</keyword>
<evidence type="ECO:0000313" key="12">
    <source>
        <dbReference type="Proteomes" id="UP000182658"/>
    </source>
</evidence>
<comment type="subcellular location">
    <subcellularLocation>
        <location evidence="1">Membrane</location>
        <topology evidence="1">Multi-pass membrane protein</topology>
    </subcellularLocation>
</comment>